<sequence>MPSLFRIINFGLPEACPRATPGFLCLLALVAAAGADTPEPFNSEKSSDAPLAAEEAASRWELPPGFRSTVFAAEPAVRQPISMCLDDRGRLWVAESYMYAGHSGGYYEGKLRDRIVILEDTDHDGRHDKRTIFAEGLERLTSIEVGMGGVWALTLPQMVFLPDLDRNDVPDEPARVVLDGFDIKNSAHTMANGLRWGPDGWLYGRQGILGTSLIGKPGVSDEQRTRINTGIWRYHPQHGSTELVCEGTTNPWGMDWNAHGEAFFINTVIGHLWHVIPGAHYKRMFGDDHNPHVYELIDQHADHVHWDTSEKWDEIRQGMSKESSSAGGGHAHTGLMIYQGDNWPEDYRGDLFTINFHGRRLNRERLDKEGGGYIGRHRPDLAFSPDPWFRGIDLLYGPDGGVFISDWSDTGECHDDDGVHRLSGRIYKITHGAPAASSVRDLALLPSSDLLPLLDHRNEWFARRSRLLLQQRAASGEDMAGIAAALHHRFSETSNEVLRLRYLWSLSAISKADPAFLRSLLGDGQEHVRVWALRLLLDDRAVMPEPETLAVLSRIAQEEKSATVRLALASALQRLPLEHRSSIAGPLLARAEDAADHNLPLMLWYGIEPLGDSRPGELAVLAKDCAIPLVRIQISRRLASKAVDTDGALDSLLRHAPSASAAWQADLLEGMIRAFQGLHGTKSPAAWSLLAQALAESGDASVKDLARKLGLTFSDPKSIADTVAILRDDTAHIEARRTALRALIGSRVDGLHELCTGSFATPGLTATAAEGLSLEDDLATADWIIAAFNQVHPAEKSAVIGVLILRPAWAMRLLDAIAAGSIPATEISAFQVRQIRGLKDETLDTRIAKLWGDVRDSSADKRAAVAKWEAYLTPKTIALGNKEAGKLLFAATCGACHTMYGQGGAIGPDLTGGGRDNLHYLLANIIDPSAVLAKENQLSILTLKDGRVLSGMIRAKDERMVTLQTLTERTSVPAGDVVRTDTLPVSLMPEGMLDALSHEQVRDLFAWLMDKQSSAAAPSPEAINPFSVSITGDWQVSVKHGHSETVTLLDIAPPAYQEVTSEAFASLPVYNANGGGWNNGAKFAGNLAEECATPDLIDAATVTLRASADPASPAFVRGKDWEMENRWGTFGRITGGAIGEAVPIFASYRHTSLRLDSIVQETTGNIVVRQGRGAPAAPEAPRLKEGERRLANIWIPGPIPRLTGDHLFPVIEAAYPAGSAPVPPKVAEKFPRIMEKLRSGEPLRILAWGDSVTAAGYLPQAEKWQEQFVARLRAKFPQAKIELLSEAWGGRTTSAYLAEPPGSAHNYQEKVLALKPDLVISEFVNDAGLPLDGMAPQYARILTDFKGIGAEWIILTPHYVIPAWMGLSREREIDEDPRPYVAMLRKFAADNPVLLADAARRYGRLWRQGIPYTTLMVNSINHPNARGMTLFADSLMELFEE</sequence>
<dbReference type="Pfam" id="PF13472">
    <property type="entry name" value="Lipase_GDSL_2"/>
    <property type="match status" value="1"/>
</dbReference>
<dbReference type="CDD" id="cd00229">
    <property type="entry name" value="SGNH_hydrolase"/>
    <property type="match status" value="1"/>
</dbReference>
<keyword evidence="7" id="KW-1185">Reference proteome</keyword>
<dbReference type="Pfam" id="PF23500">
    <property type="entry name" value="DUF7133"/>
    <property type="match status" value="1"/>
</dbReference>
<dbReference type="SUPFAM" id="SSF46626">
    <property type="entry name" value="Cytochrome c"/>
    <property type="match status" value="1"/>
</dbReference>
<evidence type="ECO:0000256" key="1">
    <source>
        <dbReference type="ARBA" id="ARBA00022617"/>
    </source>
</evidence>
<evidence type="ECO:0000256" key="3">
    <source>
        <dbReference type="ARBA" id="ARBA00023004"/>
    </source>
</evidence>
<evidence type="ECO:0000256" key="2">
    <source>
        <dbReference type="ARBA" id="ARBA00022723"/>
    </source>
</evidence>
<dbReference type="InterPro" id="IPR013830">
    <property type="entry name" value="SGNH_hydro"/>
</dbReference>
<dbReference type="InterPro" id="IPR013427">
    <property type="entry name" value="Haem-bd_dom_put"/>
</dbReference>
<dbReference type="InterPro" id="IPR036514">
    <property type="entry name" value="SGNH_hydro_sf"/>
</dbReference>
<dbReference type="Gene3D" id="3.40.50.1110">
    <property type="entry name" value="SGNH hydrolase"/>
    <property type="match status" value="1"/>
</dbReference>
<evidence type="ECO:0000313" key="6">
    <source>
        <dbReference type="EMBL" id="QJE98503.1"/>
    </source>
</evidence>
<dbReference type="NCBIfam" id="TIGR02603">
    <property type="entry name" value="CxxCH_TIGR02603"/>
    <property type="match status" value="1"/>
</dbReference>
<dbReference type="SUPFAM" id="SSF52266">
    <property type="entry name" value="SGNH hydrolase"/>
    <property type="match status" value="1"/>
</dbReference>
<protein>
    <submittedName>
        <fullName evidence="6">C-type cytochrome</fullName>
    </submittedName>
</protein>
<dbReference type="Gene3D" id="2.120.10.30">
    <property type="entry name" value="TolB, C-terminal domain"/>
    <property type="match status" value="1"/>
</dbReference>
<reference evidence="6 7" key="1">
    <citation type="submission" date="2020-04" db="EMBL/GenBank/DDBJ databases">
        <title>Luteolibacter sp. G-1-1-1 isolated from soil.</title>
        <authorList>
            <person name="Dahal R.H."/>
        </authorList>
    </citation>
    <scope>NUCLEOTIDE SEQUENCE [LARGE SCALE GENOMIC DNA]</scope>
    <source>
        <strain evidence="6 7">G-1-1-1</strain>
    </source>
</reference>
<dbReference type="InterPro" id="IPR013428">
    <property type="entry name" value="Membrane-bound_put_N"/>
</dbReference>
<dbReference type="KEGG" id="luo:HHL09_22850"/>
<dbReference type="NCBIfam" id="TIGR02604">
    <property type="entry name" value="Piru_Ver_Nterm"/>
    <property type="match status" value="1"/>
</dbReference>
<dbReference type="InterPro" id="IPR055557">
    <property type="entry name" value="DUF7133"/>
</dbReference>
<dbReference type="GO" id="GO:0016788">
    <property type="term" value="F:hydrolase activity, acting on ester bonds"/>
    <property type="evidence" value="ECO:0007669"/>
    <property type="project" value="UniProtKB-ARBA"/>
</dbReference>
<keyword evidence="2 4" id="KW-0479">Metal-binding</keyword>
<dbReference type="InterPro" id="IPR009056">
    <property type="entry name" value="Cyt_c-like_dom"/>
</dbReference>
<dbReference type="PANTHER" id="PTHR33546">
    <property type="entry name" value="LARGE, MULTIFUNCTIONAL SECRETED PROTEIN-RELATED"/>
    <property type="match status" value="1"/>
</dbReference>
<evidence type="ECO:0000259" key="5">
    <source>
        <dbReference type="PROSITE" id="PS51007"/>
    </source>
</evidence>
<gene>
    <name evidence="6" type="ORF">HHL09_22850</name>
</gene>
<dbReference type="EMBL" id="CP051774">
    <property type="protein sequence ID" value="QJE98503.1"/>
    <property type="molecule type" value="Genomic_DNA"/>
</dbReference>
<dbReference type="PROSITE" id="PS51007">
    <property type="entry name" value="CYTC"/>
    <property type="match status" value="1"/>
</dbReference>
<dbReference type="Proteomes" id="UP000501812">
    <property type="component" value="Chromosome"/>
</dbReference>
<keyword evidence="3 4" id="KW-0408">Iron</keyword>
<dbReference type="GO" id="GO:0046872">
    <property type="term" value="F:metal ion binding"/>
    <property type="evidence" value="ECO:0007669"/>
    <property type="project" value="UniProtKB-KW"/>
</dbReference>
<feature type="domain" description="Cytochrome c" evidence="5">
    <location>
        <begin position="880"/>
        <end position="1012"/>
    </location>
</feature>
<dbReference type="InterPro" id="IPR011041">
    <property type="entry name" value="Quinoprot_gluc/sorb_DH_b-prop"/>
</dbReference>
<evidence type="ECO:0000313" key="7">
    <source>
        <dbReference type="Proteomes" id="UP000501812"/>
    </source>
</evidence>
<accession>A0A858RRD9</accession>
<dbReference type="Gene3D" id="1.10.760.10">
    <property type="entry name" value="Cytochrome c-like domain"/>
    <property type="match status" value="1"/>
</dbReference>
<keyword evidence="1 4" id="KW-0349">Heme</keyword>
<dbReference type="InterPro" id="IPR011042">
    <property type="entry name" value="6-blade_b-propeller_TolB-like"/>
</dbReference>
<dbReference type="Pfam" id="PF00034">
    <property type="entry name" value="Cytochrom_C"/>
    <property type="match status" value="1"/>
</dbReference>
<dbReference type="InterPro" id="IPR036909">
    <property type="entry name" value="Cyt_c-like_dom_sf"/>
</dbReference>
<proteinExistence type="predicted"/>
<organism evidence="6 7">
    <name type="scientific">Luteolibacter luteus</name>
    <dbReference type="NCBI Taxonomy" id="2728835"/>
    <lineage>
        <taxon>Bacteria</taxon>
        <taxon>Pseudomonadati</taxon>
        <taxon>Verrucomicrobiota</taxon>
        <taxon>Verrucomicrobiia</taxon>
        <taxon>Verrucomicrobiales</taxon>
        <taxon>Verrucomicrobiaceae</taxon>
        <taxon>Luteolibacter</taxon>
    </lineage>
</organism>
<dbReference type="GO" id="GO:0009055">
    <property type="term" value="F:electron transfer activity"/>
    <property type="evidence" value="ECO:0007669"/>
    <property type="project" value="InterPro"/>
</dbReference>
<dbReference type="SUPFAM" id="SSF50952">
    <property type="entry name" value="Soluble quinoprotein glucose dehydrogenase"/>
    <property type="match status" value="1"/>
</dbReference>
<dbReference type="PANTHER" id="PTHR33546:SF1">
    <property type="entry name" value="LARGE, MULTIFUNCTIONAL SECRETED PROTEIN"/>
    <property type="match status" value="1"/>
</dbReference>
<evidence type="ECO:0000256" key="4">
    <source>
        <dbReference type="PROSITE-ProRule" id="PRU00433"/>
    </source>
</evidence>
<dbReference type="GO" id="GO:0020037">
    <property type="term" value="F:heme binding"/>
    <property type="evidence" value="ECO:0007669"/>
    <property type="project" value="InterPro"/>
</dbReference>
<dbReference type="RefSeq" id="WP_169456990.1">
    <property type="nucleotide sequence ID" value="NZ_CP051774.1"/>
</dbReference>
<name>A0A858RRD9_9BACT</name>